<reference evidence="2 3" key="1">
    <citation type="submission" date="2021-08" db="EMBL/GenBank/DDBJ databases">
        <title>Novel members of of the genus Stenotrophomonas from differernt environment.</title>
        <authorList>
            <person name="Deng Y."/>
        </authorList>
    </citation>
    <scope>NUCLEOTIDE SEQUENCE [LARGE SCALE GENOMIC DNA]</scope>
    <source>
        <strain evidence="2 3">CPCC 101365</strain>
    </source>
</reference>
<feature type="compositionally biased region" description="Low complexity" evidence="1">
    <location>
        <begin position="17"/>
        <end position="26"/>
    </location>
</feature>
<dbReference type="Pfam" id="PF05275">
    <property type="entry name" value="CopB"/>
    <property type="match status" value="1"/>
</dbReference>
<dbReference type="Proteomes" id="UP001431235">
    <property type="component" value="Unassembled WGS sequence"/>
</dbReference>
<organism evidence="2 3">
    <name type="scientific">Stenotrophomonas mori</name>
    <dbReference type="NCBI Taxonomy" id="2871096"/>
    <lineage>
        <taxon>Bacteria</taxon>
        <taxon>Pseudomonadati</taxon>
        <taxon>Pseudomonadota</taxon>
        <taxon>Gammaproteobacteria</taxon>
        <taxon>Lysobacterales</taxon>
        <taxon>Lysobacteraceae</taxon>
        <taxon>Stenotrophomonas</taxon>
    </lineage>
</organism>
<feature type="compositionally biased region" description="Low complexity" evidence="1">
    <location>
        <begin position="120"/>
        <end position="129"/>
    </location>
</feature>
<feature type="region of interest" description="Disordered" evidence="1">
    <location>
        <begin position="1"/>
        <end position="151"/>
    </location>
</feature>
<evidence type="ECO:0000313" key="2">
    <source>
        <dbReference type="EMBL" id="MCL7715227.1"/>
    </source>
</evidence>
<comment type="caution">
    <text evidence="2">The sequence shown here is derived from an EMBL/GenBank/DDBJ whole genome shotgun (WGS) entry which is preliminary data.</text>
</comment>
<evidence type="ECO:0000256" key="1">
    <source>
        <dbReference type="SAM" id="MobiDB-lite"/>
    </source>
</evidence>
<name>A0ABT0SIQ6_9GAMM</name>
<proteinExistence type="predicted"/>
<evidence type="ECO:0000313" key="3">
    <source>
        <dbReference type="Proteomes" id="UP001431235"/>
    </source>
</evidence>
<protein>
    <submittedName>
        <fullName evidence="2">Copper resistance protein B</fullName>
    </submittedName>
</protein>
<dbReference type="InterPro" id="IPR007939">
    <property type="entry name" value="Cu-R_B_prcur"/>
</dbReference>
<gene>
    <name evidence="2" type="ORF">K5L01_11300</name>
</gene>
<sequence>MEPASHAGPHAADPHAGHAPVAAQAAENDPHASHAPQSGVVMANDPHAGHDAPAGSPGQPGMPADHAAHMEPASHAGPHAADPHAGHAMEAPAGEPAQSHDAHAGHALHGGHAPTPPAAPADAGTPGAHGAHGDHAGHGTATLQAPRTPIPAPTAADLAAAFPTLAPHAMEHAPGFNSLVLVDHLEAWNNAHGSGQAWAAKGWFGGDIDRLWLRSGGQRTAGRLDAWSLDALHGHAISPWWDVVAGVRHDGGDARGLTRAAIGVQGLAPYKFEFSATAYLGGRRRAELDVEAEYTLLLSNRLILQPGLEARVAADDDPHRGVGRGLGQVEAGLRLRYEITRRFAPYIGFVHERRFGRTADLHRDAGEAARDSRWVAGVRFWF</sequence>
<keyword evidence="3" id="KW-1185">Reference proteome</keyword>
<feature type="compositionally biased region" description="Low complexity" evidence="1">
    <location>
        <begin position="1"/>
        <end position="11"/>
    </location>
</feature>
<dbReference type="EMBL" id="JAIKTS010000004">
    <property type="protein sequence ID" value="MCL7715227.1"/>
    <property type="molecule type" value="Genomic_DNA"/>
</dbReference>
<accession>A0ABT0SIQ6</accession>
<feature type="compositionally biased region" description="Low complexity" evidence="1">
    <location>
        <begin position="138"/>
        <end position="151"/>
    </location>
</feature>